<evidence type="ECO:0000256" key="5">
    <source>
        <dbReference type="SAM" id="SignalP"/>
    </source>
</evidence>
<evidence type="ECO:0000256" key="4">
    <source>
        <dbReference type="ARBA" id="ARBA00022729"/>
    </source>
</evidence>
<dbReference type="SUPFAM" id="SSF53850">
    <property type="entry name" value="Periplasmic binding protein-like II"/>
    <property type="match status" value="1"/>
</dbReference>
<accession>A0A3N4U771</accession>
<dbReference type="InterPro" id="IPR000914">
    <property type="entry name" value="SBP_5_dom"/>
</dbReference>
<organism evidence="7 8">
    <name type="scientific">Pacificibacter maritimus</name>
    <dbReference type="NCBI Taxonomy" id="762213"/>
    <lineage>
        <taxon>Bacteria</taxon>
        <taxon>Pseudomonadati</taxon>
        <taxon>Pseudomonadota</taxon>
        <taxon>Alphaproteobacteria</taxon>
        <taxon>Rhodobacterales</taxon>
        <taxon>Roseobacteraceae</taxon>
        <taxon>Pacificibacter</taxon>
    </lineage>
</organism>
<keyword evidence="4 5" id="KW-0732">Signal</keyword>
<dbReference type="InterPro" id="IPR030678">
    <property type="entry name" value="Peptide/Ni-bd"/>
</dbReference>
<dbReference type="Gene3D" id="3.40.190.10">
    <property type="entry name" value="Periplasmic binding protein-like II"/>
    <property type="match status" value="1"/>
</dbReference>
<sequence>MVNLNKNISQAALAGVLAGTTFLATASYAATVAEGTKLADTQTYTYSLLDETTSFDPQIVEDSDGSGIVRDLFEGLYNQGPDGANVPGVATHHDVSDDNLVYTFHLRDTAKWSDGKAVTAGDFVYAWKRAVSPETASPYAWYMELMSLENAAEIIAGEADADTLGVKAIDDFTLEVTLSKPLPYFAEMVSHSTTFPSPKWVIDAHGDEWTRPENFVGNGAYVLTEHVVKERSVRERNTMYWDNDNTVLDKVVALVIGDENQALTRYKADELDKTDIPAGQYPALNEELPGEAIAVPRLCNYYFSYNLASGPEAFQDVRVRQALSLAIDRNVIVDQVLKGGQFPAYHFTPAATAGFDAPEIDYAKMTQAERDAKAMELMAEAGYGKDGEKLAFNYLYNSSESHKQVAIVATQMWKQKLGIDVTLENQEWKVFLENRGNQNYDMARGAWCGDYNEASTFLDLLQSNSGYNDAKFNNARVDELLETAKTSKDTGPLYTEIEQIVSQEMPVVPIYHYSANMLLKSDVKGWPIENVMQKYYSKDLYKVAE</sequence>
<dbReference type="GO" id="GO:0043190">
    <property type="term" value="C:ATP-binding cassette (ABC) transporter complex"/>
    <property type="evidence" value="ECO:0007669"/>
    <property type="project" value="InterPro"/>
</dbReference>
<gene>
    <name evidence="7" type="ORF">EDD53_2297</name>
</gene>
<dbReference type="InterPro" id="IPR039424">
    <property type="entry name" value="SBP_5"/>
</dbReference>
<dbReference type="Gene3D" id="3.90.76.10">
    <property type="entry name" value="Dipeptide-binding Protein, Domain 1"/>
    <property type="match status" value="1"/>
</dbReference>
<dbReference type="Gene3D" id="3.10.105.10">
    <property type="entry name" value="Dipeptide-binding Protein, Domain 3"/>
    <property type="match status" value="1"/>
</dbReference>
<reference evidence="7 8" key="1">
    <citation type="submission" date="2018-11" db="EMBL/GenBank/DDBJ databases">
        <title>Genomic Encyclopedia of Type Strains, Phase IV (KMG-IV): sequencing the most valuable type-strain genomes for metagenomic binning, comparative biology and taxonomic classification.</title>
        <authorList>
            <person name="Goeker M."/>
        </authorList>
    </citation>
    <scope>NUCLEOTIDE SEQUENCE [LARGE SCALE GENOMIC DNA]</scope>
    <source>
        <strain evidence="7 8">DSM 104731</strain>
    </source>
</reference>
<dbReference type="RefSeq" id="WP_123793320.1">
    <property type="nucleotide sequence ID" value="NZ_RKQK01000003.1"/>
</dbReference>
<feature type="signal peptide" evidence="5">
    <location>
        <begin position="1"/>
        <end position="29"/>
    </location>
</feature>
<proteinExistence type="inferred from homology"/>
<evidence type="ECO:0000256" key="1">
    <source>
        <dbReference type="ARBA" id="ARBA00004418"/>
    </source>
</evidence>
<evidence type="ECO:0000256" key="3">
    <source>
        <dbReference type="ARBA" id="ARBA00022448"/>
    </source>
</evidence>
<evidence type="ECO:0000313" key="8">
    <source>
        <dbReference type="Proteomes" id="UP000269689"/>
    </source>
</evidence>
<protein>
    <submittedName>
        <fullName evidence="7">Oligopeptide transport system substrate-binding protein</fullName>
    </submittedName>
</protein>
<keyword evidence="3" id="KW-0813">Transport</keyword>
<evidence type="ECO:0000256" key="2">
    <source>
        <dbReference type="ARBA" id="ARBA00005695"/>
    </source>
</evidence>
<comment type="similarity">
    <text evidence="2">Belongs to the bacterial solute-binding protein 5 family.</text>
</comment>
<dbReference type="PANTHER" id="PTHR30290">
    <property type="entry name" value="PERIPLASMIC BINDING COMPONENT OF ABC TRANSPORTER"/>
    <property type="match status" value="1"/>
</dbReference>
<dbReference type="CDD" id="cd08504">
    <property type="entry name" value="PBP2_OppA"/>
    <property type="match status" value="1"/>
</dbReference>
<comment type="caution">
    <text evidence="7">The sequence shown here is derived from an EMBL/GenBank/DDBJ whole genome shotgun (WGS) entry which is preliminary data.</text>
</comment>
<dbReference type="GO" id="GO:0015833">
    <property type="term" value="P:peptide transport"/>
    <property type="evidence" value="ECO:0007669"/>
    <property type="project" value="TreeGrafter"/>
</dbReference>
<dbReference type="PIRSF" id="PIRSF002741">
    <property type="entry name" value="MppA"/>
    <property type="match status" value="1"/>
</dbReference>
<feature type="chain" id="PRO_5018205827" evidence="5">
    <location>
        <begin position="30"/>
        <end position="545"/>
    </location>
</feature>
<dbReference type="AlphaFoldDB" id="A0A3N4U771"/>
<dbReference type="FunFam" id="3.90.76.10:FF:000001">
    <property type="entry name" value="Oligopeptide ABC transporter substrate-binding protein"/>
    <property type="match status" value="1"/>
</dbReference>
<dbReference type="GO" id="GO:0030288">
    <property type="term" value="C:outer membrane-bounded periplasmic space"/>
    <property type="evidence" value="ECO:0007669"/>
    <property type="project" value="TreeGrafter"/>
</dbReference>
<dbReference type="PANTHER" id="PTHR30290:SF10">
    <property type="entry name" value="PERIPLASMIC OLIGOPEPTIDE-BINDING PROTEIN-RELATED"/>
    <property type="match status" value="1"/>
</dbReference>
<evidence type="ECO:0000313" key="7">
    <source>
        <dbReference type="EMBL" id="RPE66593.1"/>
    </source>
</evidence>
<dbReference type="EMBL" id="RKQK01000003">
    <property type="protein sequence ID" value="RPE66593.1"/>
    <property type="molecule type" value="Genomic_DNA"/>
</dbReference>
<comment type="subcellular location">
    <subcellularLocation>
        <location evidence="1">Periplasm</location>
    </subcellularLocation>
</comment>
<evidence type="ECO:0000259" key="6">
    <source>
        <dbReference type="Pfam" id="PF00496"/>
    </source>
</evidence>
<dbReference type="GO" id="GO:1904680">
    <property type="term" value="F:peptide transmembrane transporter activity"/>
    <property type="evidence" value="ECO:0007669"/>
    <property type="project" value="TreeGrafter"/>
</dbReference>
<dbReference type="FunFam" id="3.10.105.10:FF:000001">
    <property type="entry name" value="Oligopeptide ABC transporter, oligopeptide-binding protein"/>
    <property type="match status" value="1"/>
</dbReference>
<dbReference type="Proteomes" id="UP000269689">
    <property type="component" value="Unassembled WGS sequence"/>
</dbReference>
<name>A0A3N4U771_9RHOB</name>
<feature type="domain" description="Solute-binding protein family 5" evidence="6">
    <location>
        <begin position="86"/>
        <end position="468"/>
    </location>
</feature>
<keyword evidence="8" id="KW-1185">Reference proteome</keyword>
<dbReference type="OrthoDB" id="9803988at2"/>
<dbReference type="Pfam" id="PF00496">
    <property type="entry name" value="SBP_bac_5"/>
    <property type="match status" value="1"/>
</dbReference>